<feature type="chain" id="PRO_5040435107" evidence="2">
    <location>
        <begin position="22"/>
        <end position="184"/>
    </location>
</feature>
<protein>
    <submittedName>
        <fullName evidence="3">EUKARYOTIC TRANSLATION INITIATION FACTOR 4B</fullName>
    </submittedName>
</protein>
<dbReference type="OrthoDB" id="1739977at2759"/>
<dbReference type="InterPro" id="IPR010433">
    <property type="entry name" value="EIF-4B_pln"/>
</dbReference>
<dbReference type="GO" id="GO:0003729">
    <property type="term" value="F:mRNA binding"/>
    <property type="evidence" value="ECO:0007669"/>
    <property type="project" value="TreeGrafter"/>
</dbReference>
<dbReference type="AlphaFoldDB" id="A0A9Q0NXT5"/>
<sequence>MPALCLISNLTFIIKSPFCVSCTYCCTVCTLPSALQHLVSDTSAMFLSHIAIYQLCPLAGSSLFGGARPRELVLKGRGVDDIAINNLDMNHSPNRVDSPKNEITSEHAAPPAHQSQKNDNRGATGRRNGRDSERKDQWTDHEKTEIERKNWRNDKWKSSKDAKDQRPEPETWRRPNEEPKTASP</sequence>
<feature type="compositionally biased region" description="Basic and acidic residues" evidence="1">
    <location>
        <begin position="128"/>
        <end position="184"/>
    </location>
</feature>
<feature type="region of interest" description="Disordered" evidence="1">
    <location>
        <begin position="85"/>
        <end position="184"/>
    </location>
</feature>
<dbReference type="PANTHER" id="PTHR32091">
    <property type="entry name" value="EUKARYOTIC TRANSLATION INITIATION FACTOR 4B"/>
    <property type="match status" value="1"/>
</dbReference>
<keyword evidence="4" id="KW-1185">Reference proteome</keyword>
<evidence type="ECO:0000313" key="3">
    <source>
        <dbReference type="EMBL" id="KAJ6677759.1"/>
    </source>
</evidence>
<evidence type="ECO:0000256" key="2">
    <source>
        <dbReference type="SAM" id="SignalP"/>
    </source>
</evidence>
<organism evidence="3 4">
    <name type="scientific">Salix viminalis</name>
    <name type="common">Common osier</name>
    <name type="synonym">Basket willow</name>
    <dbReference type="NCBI Taxonomy" id="40686"/>
    <lineage>
        <taxon>Eukaryota</taxon>
        <taxon>Viridiplantae</taxon>
        <taxon>Streptophyta</taxon>
        <taxon>Embryophyta</taxon>
        <taxon>Tracheophyta</taxon>
        <taxon>Spermatophyta</taxon>
        <taxon>Magnoliopsida</taxon>
        <taxon>eudicotyledons</taxon>
        <taxon>Gunneridae</taxon>
        <taxon>Pentapetalae</taxon>
        <taxon>rosids</taxon>
        <taxon>fabids</taxon>
        <taxon>Malpighiales</taxon>
        <taxon>Salicaceae</taxon>
        <taxon>Saliceae</taxon>
        <taxon>Salix</taxon>
    </lineage>
</organism>
<keyword evidence="3" id="KW-0396">Initiation factor</keyword>
<evidence type="ECO:0000256" key="1">
    <source>
        <dbReference type="SAM" id="MobiDB-lite"/>
    </source>
</evidence>
<comment type="caution">
    <text evidence="3">The sequence shown here is derived from an EMBL/GenBank/DDBJ whole genome shotgun (WGS) entry which is preliminary data.</text>
</comment>
<name>A0A9Q0NXT5_SALVM</name>
<feature type="signal peptide" evidence="2">
    <location>
        <begin position="1"/>
        <end position="21"/>
    </location>
</feature>
<gene>
    <name evidence="3" type="ORF">OIU85_008346</name>
</gene>
<reference evidence="3" key="2">
    <citation type="journal article" date="2023" name="Int. J. Mol. Sci.">
        <title>De Novo Assembly and Annotation of 11 Diverse Shrub Willow (Salix) Genomes Reveals Novel Gene Organization in Sex-Linked Regions.</title>
        <authorList>
            <person name="Hyden B."/>
            <person name="Feng K."/>
            <person name="Yates T.B."/>
            <person name="Jawdy S."/>
            <person name="Cereghino C."/>
            <person name="Smart L.B."/>
            <person name="Muchero W."/>
        </authorList>
    </citation>
    <scope>NUCLEOTIDE SEQUENCE [LARGE SCALE GENOMIC DNA]</scope>
    <source>
        <tissue evidence="3">Shoot tip</tissue>
    </source>
</reference>
<keyword evidence="2" id="KW-0732">Signal</keyword>
<reference evidence="3" key="1">
    <citation type="submission" date="2022-11" db="EMBL/GenBank/DDBJ databases">
        <authorList>
            <person name="Hyden B.L."/>
            <person name="Feng K."/>
            <person name="Yates T."/>
            <person name="Jawdy S."/>
            <person name="Smart L.B."/>
            <person name="Muchero W."/>
        </authorList>
    </citation>
    <scope>NUCLEOTIDE SEQUENCE</scope>
    <source>
        <tissue evidence="3">Shoot tip</tissue>
    </source>
</reference>
<keyword evidence="3" id="KW-0648">Protein biosynthesis</keyword>
<evidence type="ECO:0000313" key="4">
    <source>
        <dbReference type="Proteomes" id="UP001151529"/>
    </source>
</evidence>
<proteinExistence type="predicted"/>
<dbReference type="EMBL" id="JAPFFL010000014">
    <property type="protein sequence ID" value="KAJ6677759.1"/>
    <property type="molecule type" value="Genomic_DNA"/>
</dbReference>
<dbReference type="Proteomes" id="UP001151529">
    <property type="component" value="Chromosome 7"/>
</dbReference>
<dbReference type="GO" id="GO:0003743">
    <property type="term" value="F:translation initiation factor activity"/>
    <property type="evidence" value="ECO:0007669"/>
    <property type="project" value="UniProtKB-KW"/>
</dbReference>
<dbReference type="PANTHER" id="PTHR32091:SF4">
    <property type="entry name" value="OS07G0546100 PROTEIN"/>
    <property type="match status" value="1"/>
</dbReference>
<accession>A0A9Q0NXT5</accession>